<gene>
    <name evidence="1" type="ORF">BDR25DRAFT_344242</name>
</gene>
<keyword evidence="2" id="KW-1185">Reference proteome</keyword>
<reference evidence="1" key="1">
    <citation type="journal article" date="2020" name="Stud. Mycol.">
        <title>101 Dothideomycetes genomes: a test case for predicting lifestyles and emergence of pathogens.</title>
        <authorList>
            <person name="Haridas S."/>
            <person name="Albert R."/>
            <person name="Binder M."/>
            <person name="Bloem J."/>
            <person name="Labutti K."/>
            <person name="Salamov A."/>
            <person name="Andreopoulos B."/>
            <person name="Baker S."/>
            <person name="Barry K."/>
            <person name="Bills G."/>
            <person name="Bluhm B."/>
            <person name="Cannon C."/>
            <person name="Castanera R."/>
            <person name="Culley D."/>
            <person name="Daum C."/>
            <person name="Ezra D."/>
            <person name="Gonzalez J."/>
            <person name="Henrissat B."/>
            <person name="Kuo A."/>
            <person name="Liang C."/>
            <person name="Lipzen A."/>
            <person name="Lutzoni F."/>
            <person name="Magnuson J."/>
            <person name="Mondo S."/>
            <person name="Nolan M."/>
            <person name="Ohm R."/>
            <person name="Pangilinan J."/>
            <person name="Park H.-J."/>
            <person name="Ramirez L."/>
            <person name="Alfaro M."/>
            <person name="Sun H."/>
            <person name="Tritt A."/>
            <person name="Yoshinaga Y."/>
            <person name="Zwiers L.-H."/>
            <person name="Turgeon B."/>
            <person name="Goodwin S."/>
            <person name="Spatafora J."/>
            <person name="Crous P."/>
            <person name="Grigoriev I."/>
        </authorList>
    </citation>
    <scope>NUCLEOTIDE SEQUENCE</scope>
    <source>
        <strain evidence="1">ATCC 200398</strain>
    </source>
</reference>
<protein>
    <submittedName>
        <fullName evidence="1">Uncharacterized protein</fullName>
    </submittedName>
</protein>
<comment type="caution">
    <text evidence="1">The sequence shown here is derived from an EMBL/GenBank/DDBJ whole genome shotgun (WGS) entry which is preliminary data.</text>
</comment>
<organism evidence="1 2">
    <name type="scientific">Lindgomyces ingoldianus</name>
    <dbReference type="NCBI Taxonomy" id="673940"/>
    <lineage>
        <taxon>Eukaryota</taxon>
        <taxon>Fungi</taxon>
        <taxon>Dikarya</taxon>
        <taxon>Ascomycota</taxon>
        <taxon>Pezizomycotina</taxon>
        <taxon>Dothideomycetes</taxon>
        <taxon>Pleosporomycetidae</taxon>
        <taxon>Pleosporales</taxon>
        <taxon>Lindgomycetaceae</taxon>
        <taxon>Lindgomyces</taxon>
    </lineage>
</organism>
<evidence type="ECO:0000313" key="2">
    <source>
        <dbReference type="Proteomes" id="UP000799755"/>
    </source>
</evidence>
<evidence type="ECO:0000313" key="1">
    <source>
        <dbReference type="EMBL" id="KAF2468512.1"/>
    </source>
</evidence>
<accession>A0ACB6QNQ8</accession>
<dbReference type="Proteomes" id="UP000799755">
    <property type="component" value="Unassembled WGS sequence"/>
</dbReference>
<proteinExistence type="predicted"/>
<sequence length="541" mass="59819">MPEPISICAGALGTVANAIDLSVRTYTLIEGIKSAPENIKRLAVELRSLYHVLGMLSQTLEAQRIKNRPENLPVHMISNTKELLENCIEVFREVETIVQPFVEADGSVLRSFRTGIKWEVGRKASINTLQKSLSNNKATLELAISTLNFFNSSQTIDMISDLQRDVHRLRRQIYQPTQHQSQPASMSAHERTPTAQIDAHSIPMQRFLARTASVASRVSTSTQMTELDSIFSEDISETTEVTILRDVDMASSERVSDRGHSEDADKDLSVLEHAEGDNAQASKTEVPASGAPEKRSTWKKIRKRMKRNDSRNILLPLPEAGPNATPHTTPSVEYPRVSETLEGERLVKSISTPIMSSHELQMERDSTSLPHRSRTTPITTLSALQYRDTPNPEAFPNSPYHLPNFNYIGKAPNPDGDSDGLCSTPPQPPTPKTIINSPSETAQEPDPSTPCTACKSPASRSQSISLKGSKYHHTCFRCRSCNILLQSASPPPEGPFQLKGDFLVCNSCAFTCQKCDERIEEHGPKDAPAYSGIFGRGQMVY</sequence>
<name>A0ACB6QNQ8_9PLEO</name>
<dbReference type="EMBL" id="MU003515">
    <property type="protein sequence ID" value="KAF2468512.1"/>
    <property type="molecule type" value="Genomic_DNA"/>
</dbReference>